<keyword evidence="3 7" id="KW-0732">Signal</keyword>
<evidence type="ECO:0000256" key="2">
    <source>
        <dbReference type="ARBA" id="ARBA00022475"/>
    </source>
</evidence>
<dbReference type="Proteomes" id="UP000031631">
    <property type="component" value="Chromosome"/>
</dbReference>
<sequence>MKKIIIVTTLLSLVSLLNLSGCSTMEGVGKDIQKGGEAIEKTAKKH</sequence>
<evidence type="ECO:0000256" key="5">
    <source>
        <dbReference type="ARBA" id="ARBA00023139"/>
    </source>
</evidence>
<dbReference type="RefSeq" id="WP_070104871.1">
    <property type="nucleotide sequence ID" value="NZ_AP012273.1"/>
</dbReference>
<keyword evidence="9" id="KW-1185">Reference proteome</keyword>
<dbReference type="GO" id="GO:0009636">
    <property type="term" value="P:response to toxic substance"/>
    <property type="evidence" value="ECO:0007669"/>
    <property type="project" value="InterPro"/>
</dbReference>
<evidence type="ECO:0000256" key="4">
    <source>
        <dbReference type="ARBA" id="ARBA00023136"/>
    </source>
</evidence>
<feature type="signal peptide" evidence="7">
    <location>
        <begin position="1"/>
        <end position="20"/>
    </location>
</feature>
<keyword evidence="4" id="KW-0472">Membrane</keyword>
<evidence type="ECO:0000256" key="7">
    <source>
        <dbReference type="SAM" id="SignalP"/>
    </source>
</evidence>
<evidence type="ECO:0000256" key="1">
    <source>
        <dbReference type="ARBA" id="ARBA00010296"/>
    </source>
</evidence>
<keyword evidence="5" id="KW-0564">Palmitate</keyword>
<comment type="similarity">
    <text evidence="1">Belongs to the EcnA/EcnB lipoprotein family.</text>
</comment>
<gene>
    <name evidence="8" type="ORF">TBH_C2121</name>
</gene>
<evidence type="ECO:0000256" key="6">
    <source>
        <dbReference type="ARBA" id="ARBA00023288"/>
    </source>
</evidence>
<keyword evidence="6" id="KW-0449">Lipoprotein</keyword>
<accession>A0A7U6GJW1</accession>
<dbReference type="EMBL" id="AP012273">
    <property type="protein sequence ID" value="BAO45033.1"/>
    <property type="molecule type" value="Genomic_DNA"/>
</dbReference>
<evidence type="ECO:0000256" key="3">
    <source>
        <dbReference type="ARBA" id="ARBA00022729"/>
    </source>
</evidence>
<dbReference type="AlphaFoldDB" id="A0A7U6GJW1"/>
<dbReference type="GO" id="GO:0016020">
    <property type="term" value="C:membrane"/>
    <property type="evidence" value="ECO:0007669"/>
    <property type="project" value="InterPro"/>
</dbReference>
<feature type="chain" id="PRO_5030907752" evidence="7">
    <location>
        <begin position="21"/>
        <end position="46"/>
    </location>
</feature>
<reference evidence="8 9" key="1">
    <citation type="journal article" date="2014" name="PLoS ONE">
        <title>Physiological and genomic features of a novel sulfur-oxidizing gammaproteobacterium belonging to a previously uncultivated symbiotic lineage isolated from a hydrothermal vent.</title>
        <authorList>
            <person name="Nunoura T."/>
            <person name="Takaki Y."/>
            <person name="Kazama H."/>
            <person name="Kakuta J."/>
            <person name="Shimamura S."/>
            <person name="Makita H."/>
            <person name="Hirai M."/>
            <person name="Miyazaki M."/>
            <person name="Takai K."/>
        </authorList>
    </citation>
    <scope>NUCLEOTIDE SEQUENCE [LARGE SCALE GENOMIC DNA]</scope>
    <source>
        <strain evidence="8 9">Hiromi1</strain>
    </source>
</reference>
<proteinExistence type="inferred from homology"/>
<keyword evidence="2" id="KW-1003">Cell membrane</keyword>
<dbReference type="InterPro" id="IPR012556">
    <property type="entry name" value="Entericidin"/>
</dbReference>
<dbReference type="Pfam" id="PF08085">
    <property type="entry name" value="Entericidin"/>
    <property type="match status" value="1"/>
</dbReference>
<evidence type="ECO:0000313" key="8">
    <source>
        <dbReference type="EMBL" id="BAO45033.1"/>
    </source>
</evidence>
<organism evidence="8 9">
    <name type="scientific">Thiolapillus brandeum</name>
    <dbReference type="NCBI Taxonomy" id="1076588"/>
    <lineage>
        <taxon>Bacteria</taxon>
        <taxon>Pseudomonadati</taxon>
        <taxon>Pseudomonadota</taxon>
        <taxon>Gammaproteobacteria</taxon>
        <taxon>Chromatiales</taxon>
        <taxon>Sedimenticolaceae</taxon>
        <taxon>Thiolapillus</taxon>
    </lineage>
</organism>
<dbReference type="KEGG" id="tbn:TBH_C2121"/>
<name>A0A7U6GJW1_9GAMM</name>
<protein>
    <submittedName>
        <fullName evidence="8">Entericidin EcnAB</fullName>
    </submittedName>
</protein>
<evidence type="ECO:0000313" key="9">
    <source>
        <dbReference type="Proteomes" id="UP000031631"/>
    </source>
</evidence>